<accession>A0A7H4M0Y3</accession>
<dbReference type="InterPro" id="IPR029033">
    <property type="entry name" value="His_PPase_superfam"/>
</dbReference>
<dbReference type="Proteomes" id="UP000255050">
    <property type="component" value="Unassembled WGS sequence"/>
</dbReference>
<reference evidence="2 3" key="1">
    <citation type="submission" date="2018-06" db="EMBL/GenBank/DDBJ databases">
        <authorList>
            <consortium name="Pathogen Informatics"/>
            <person name="Doyle S."/>
        </authorList>
    </citation>
    <scope>NUCLEOTIDE SEQUENCE [LARGE SCALE GENOMIC DNA]</scope>
    <source>
        <strain evidence="2 3">NCTC11694</strain>
    </source>
</reference>
<evidence type="ECO:0000313" key="2">
    <source>
        <dbReference type="EMBL" id="STR42059.1"/>
    </source>
</evidence>
<feature type="signal peptide" evidence="1">
    <location>
        <begin position="1"/>
        <end position="19"/>
    </location>
</feature>
<evidence type="ECO:0000256" key="1">
    <source>
        <dbReference type="SAM" id="SignalP"/>
    </source>
</evidence>
<evidence type="ECO:0000313" key="3">
    <source>
        <dbReference type="Proteomes" id="UP000255050"/>
    </source>
</evidence>
<sequence>MKKWLIALMMAAGAATCSAAEVKNDDGVNIYFARHGKTLLNTFDRVQGWADSPLTEDGIRVARYLGEGLKVFRLIASIPAMPDVSVKPCR</sequence>
<gene>
    <name evidence="2" type="ORF">NCTC11694_03267</name>
</gene>
<keyword evidence="1" id="KW-0732">Signal</keyword>
<dbReference type="CDD" id="cd07067">
    <property type="entry name" value="HP_PGM_like"/>
    <property type="match status" value="1"/>
</dbReference>
<name>A0A7H4M0Y3_9ENTR</name>
<dbReference type="EMBL" id="UGJR01000002">
    <property type="protein sequence ID" value="STR42059.1"/>
    <property type="molecule type" value="Genomic_DNA"/>
</dbReference>
<dbReference type="SUPFAM" id="SSF53254">
    <property type="entry name" value="Phosphoglycerate mutase-like"/>
    <property type="match status" value="1"/>
</dbReference>
<proteinExistence type="predicted"/>
<feature type="chain" id="PRO_5028938280" evidence="1">
    <location>
        <begin position="20"/>
        <end position="90"/>
    </location>
</feature>
<dbReference type="InterPro" id="IPR013078">
    <property type="entry name" value="His_Pase_superF_clade-1"/>
</dbReference>
<dbReference type="Gene3D" id="3.40.50.1240">
    <property type="entry name" value="Phosphoglycerate mutase-like"/>
    <property type="match status" value="1"/>
</dbReference>
<organism evidence="2 3">
    <name type="scientific">Klebsiella michiganensis</name>
    <dbReference type="NCBI Taxonomy" id="1134687"/>
    <lineage>
        <taxon>Bacteria</taxon>
        <taxon>Pseudomonadati</taxon>
        <taxon>Pseudomonadota</taxon>
        <taxon>Gammaproteobacteria</taxon>
        <taxon>Enterobacterales</taxon>
        <taxon>Enterobacteriaceae</taxon>
        <taxon>Klebsiella/Raoultella group</taxon>
        <taxon>Klebsiella</taxon>
    </lineage>
</organism>
<dbReference type="AlphaFoldDB" id="A0A7H4M0Y3"/>
<dbReference type="Pfam" id="PF00300">
    <property type="entry name" value="His_Phos_1"/>
    <property type="match status" value="1"/>
</dbReference>
<protein>
    <submittedName>
        <fullName evidence="2">Phosphoglycerate mutase</fullName>
    </submittedName>
</protein>
<comment type="caution">
    <text evidence="2">The sequence shown here is derived from an EMBL/GenBank/DDBJ whole genome shotgun (WGS) entry which is preliminary data.</text>
</comment>